<keyword evidence="3" id="KW-1185">Reference proteome</keyword>
<accession>A0ABM3R6Y5</accession>
<gene>
    <name evidence="4" type="primary">LOC130466806</name>
</gene>
<feature type="chain" id="PRO_5046410980" evidence="1">
    <location>
        <begin position="25"/>
        <end position="121"/>
    </location>
</feature>
<feature type="domain" description="Bifunctional inhibitor/plant lipid transfer protein/seed storage helical" evidence="2">
    <location>
        <begin position="45"/>
        <end position="118"/>
    </location>
</feature>
<sequence>MASKSIALFLAVNLIAFHCIDVHATTEKASSSAATTTTTTTTLVCPNGLNVCLDLLSGRQSNCCTLLQGLADLDAALCLCNVLKAAGGGTVPIPVPATALTLILNACHRRYPPGGFTCPAI</sequence>
<dbReference type="Pfam" id="PF14547">
    <property type="entry name" value="Hydrophob_seed"/>
    <property type="match status" value="1"/>
</dbReference>
<organism evidence="3 4">
    <name type="scientific">Spinacia oleracea</name>
    <name type="common">Spinach</name>
    <dbReference type="NCBI Taxonomy" id="3562"/>
    <lineage>
        <taxon>Eukaryota</taxon>
        <taxon>Viridiplantae</taxon>
        <taxon>Streptophyta</taxon>
        <taxon>Embryophyta</taxon>
        <taxon>Tracheophyta</taxon>
        <taxon>Spermatophyta</taxon>
        <taxon>Magnoliopsida</taxon>
        <taxon>eudicotyledons</taxon>
        <taxon>Gunneridae</taxon>
        <taxon>Pentapetalae</taxon>
        <taxon>Caryophyllales</taxon>
        <taxon>Chenopodiaceae</taxon>
        <taxon>Chenopodioideae</taxon>
        <taxon>Anserineae</taxon>
        <taxon>Spinacia</taxon>
    </lineage>
</organism>
<name>A0ABM3R6Y5_SPIOL</name>
<dbReference type="SUPFAM" id="SSF47699">
    <property type="entry name" value="Bifunctional inhibitor/lipid-transfer protein/seed storage 2S albumin"/>
    <property type="match status" value="1"/>
</dbReference>
<dbReference type="InterPro" id="IPR036312">
    <property type="entry name" value="Bifun_inhib/LTP/seed_sf"/>
</dbReference>
<dbReference type="Gene3D" id="1.10.110.10">
    <property type="entry name" value="Plant lipid-transfer and hydrophobic proteins"/>
    <property type="match status" value="1"/>
</dbReference>
<evidence type="ECO:0000256" key="1">
    <source>
        <dbReference type="SAM" id="SignalP"/>
    </source>
</evidence>
<dbReference type="InterPro" id="IPR027923">
    <property type="entry name" value="Hydrophob_seed_dom"/>
</dbReference>
<reference evidence="4" key="2">
    <citation type="submission" date="2025-08" db="UniProtKB">
        <authorList>
            <consortium name="RefSeq"/>
        </authorList>
    </citation>
    <scope>IDENTIFICATION</scope>
    <source>
        <tissue evidence="4">Leaf</tissue>
    </source>
</reference>
<keyword evidence="1" id="KW-0732">Signal</keyword>
<dbReference type="SMART" id="SM00499">
    <property type="entry name" value="AAI"/>
    <property type="match status" value="1"/>
</dbReference>
<proteinExistence type="predicted"/>
<feature type="signal peptide" evidence="1">
    <location>
        <begin position="1"/>
        <end position="24"/>
    </location>
</feature>
<dbReference type="RefSeq" id="XP_056691368.1">
    <property type="nucleotide sequence ID" value="XM_056835390.1"/>
</dbReference>
<dbReference type="Proteomes" id="UP000813463">
    <property type="component" value="Chromosome 2"/>
</dbReference>
<dbReference type="GeneID" id="130466806"/>
<dbReference type="InterPro" id="IPR016140">
    <property type="entry name" value="Bifunc_inhib/LTP/seed_store"/>
</dbReference>
<reference evidence="3" key="1">
    <citation type="journal article" date="2021" name="Nat. Commun.">
        <title>Genomic analyses provide insights into spinach domestication and the genetic basis of agronomic traits.</title>
        <authorList>
            <person name="Cai X."/>
            <person name="Sun X."/>
            <person name="Xu C."/>
            <person name="Sun H."/>
            <person name="Wang X."/>
            <person name="Ge C."/>
            <person name="Zhang Z."/>
            <person name="Wang Q."/>
            <person name="Fei Z."/>
            <person name="Jiao C."/>
            <person name="Wang Q."/>
        </authorList>
    </citation>
    <scope>NUCLEOTIDE SEQUENCE [LARGE SCALE GENOMIC DNA]</scope>
    <source>
        <strain evidence="3">cv. Varoflay</strain>
    </source>
</reference>
<evidence type="ECO:0000313" key="3">
    <source>
        <dbReference type="Proteomes" id="UP000813463"/>
    </source>
</evidence>
<evidence type="ECO:0000313" key="4">
    <source>
        <dbReference type="RefSeq" id="XP_056691368.1"/>
    </source>
</evidence>
<protein>
    <submittedName>
        <fullName evidence="4">Lipid-binding protein AIR1B</fullName>
    </submittedName>
</protein>
<dbReference type="PANTHER" id="PTHR31731">
    <property type="match status" value="1"/>
</dbReference>
<evidence type="ECO:0000259" key="2">
    <source>
        <dbReference type="SMART" id="SM00499"/>
    </source>
</evidence>
<dbReference type="InterPro" id="IPR051636">
    <property type="entry name" value="Plant_LTP/defense-related"/>
</dbReference>